<dbReference type="AlphaFoldDB" id="A0A0V0HL42"/>
<name>A0A0V0HL42_SOLCH</name>
<organism evidence="2">
    <name type="scientific">Solanum chacoense</name>
    <name type="common">Chaco potato</name>
    <dbReference type="NCBI Taxonomy" id="4108"/>
    <lineage>
        <taxon>Eukaryota</taxon>
        <taxon>Viridiplantae</taxon>
        <taxon>Streptophyta</taxon>
        <taxon>Embryophyta</taxon>
        <taxon>Tracheophyta</taxon>
        <taxon>Spermatophyta</taxon>
        <taxon>Magnoliopsida</taxon>
        <taxon>eudicotyledons</taxon>
        <taxon>Gunneridae</taxon>
        <taxon>Pentapetalae</taxon>
        <taxon>asterids</taxon>
        <taxon>lamiids</taxon>
        <taxon>Solanales</taxon>
        <taxon>Solanaceae</taxon>
        <taxon>Solanoideae</taxon>
        <taxon>Solaneae</taxon>
        <taxon>Solanum</taxon>
    </lineage>
</organism>
<protein>
    <submittedName>
        <fullName evidence="2">Putative ovule protein</fullName>
    </submittedName>
</protein>
<reference evidence="2" key="1">
    <citation type="submission" date="2015-12" db="EMBL/GenBank/DDBJ databases">
        <title>Gene expression during late stages of embryo sac development: a critical building block for successful pollen-pistil interactions.</title>
        <authorList>
            <person name="Liu Y."/>
            <person name="Joly V."/>
            <person name="Sabar M."/>
            <person name="Matton D.P."/>
        </authorList>
    </citation>
    <scope>NUCLEOTIDE SEQUENCE</scope>
</reference>
<feature type="transmembrane region" description="Helical" evidence="1">
    <location>
        <begin position="37"/>
        <end position="54"/>
    </location>
</feature>
<evidence type="ECO:0000256" key="1">
    <source>
        <dbReference type="SAM" id="Phobius"/>
    </source>
</evidence>
<evidence type="ECO:0000313" key="2">
    <source>
        <dbReference type="EMBL" id="JAP20537.1"/>
    </source>
</evidence>
<keyword evidence="1" id="KW-0472">Membrane</keyword>
<sequence>MPCLLVFSGLICTQLHDGSPLEQSLLDSSKLIGSTRVLAYSSFIGLFVPNYNFFPYKRKKGL</sequence>
<dbReference type="EMBL" id="GEDG01018736">
    <property type="protein sequence ID" value="JAP20537.1"/>
    <property type="molecule type" value="Transcribed_RNA"/>
</dbReference>
<accession>A0A0V0HL42</accession>
<proteinExistence type="predicted"/>
<keyword evidence="1" id="KW-1133">Transmembrane helix</keyword>
<keyword evidence="1" id="KW-0812">Transmembrane</keyword>